<gene>
    <name evidence="1" type="ORF">FFWV33_02310</name>
</gene>
<evidence type="ECO:0000313" key="2">
    <source>
        <dbReference type="Proteomes" id="UP000244527"/>
    </source>
</evidence>
<protein>
    <submittedName>
        <fullName evidence="1">Uncharacterized protein</fullName>
    </submittedName>
</protein>
<organism evidence="1 2">
    <name type="scientific">Flavobacterium faecale</name>
    <dbReference type="NCBI Taxonomy" id="1355330"/>
    <lineage>
        <taxon>Bacteria</taxon>
        <taxon>Pseudomonadati</taxon>
        <taxon>Bacteroidota</taxon>
        <taxon>Flavobacteriia</taxon>
        <taxon>Flavobacteriales</taxon>
        <taxon>Flavobacteriaceae</taxon>
        <taxon>Flavobacterium</taxon>
    </lineage>
</organism>
<dbReference type="KEGG" id="ffa:FFWV33_02310"/>
<evidence type="ECO:0000313" key="1">
    <source>
        <dbReference type="EMBL" id="AWG20443.1"/>
    </source>
</evidence>
<proteinExistence type="predicted"/>
<keyword evidence="2" id="KW-1185">Reference proteome</keyword>
<dbReference type="EMBL" id="CP020918">
    <property type="protein sequence ID" value="AWG20443.1"/>
    <property type="molecule type" value="Genomic_DNA"/>
</dbReference>
<dbReference type="OrthoDB" id="631303at2"/>
<dbReference type="AlphaFoldDB" id="A0A2S1L9L6"/>
<dbReference type="RefSeq" id="WP_108739405.1">
    <property type="nucleotide sequence ID" value="NZ_CP020918.1"/>
</dbReference>
<accession>A0A2S1L9L6</accession>
<dbReference type="Proteomes" id="UP000244527">
    <property type="component" value="Chromosome"/>
</dbReference>
<name>A0A2S1L9L6_9FLAO</name>
<reference evidence="1 2" key="1">
    <citation type="submission" date="2017-04" db="EMBL/GenBank/DDBJ databases">
        <title>Compelte genome sequence of WV33.</title>
        <authorList>
            <person name="Lee P.C."/>
        </authorList>
    </citation>
    <scope>NUCLEOTIDE SEQUENCE [LARGE SCALE GENOMIC DNA]</scope>
    <source>
        <strain evidence="1 2">WV33</strain>
    </source>
</reference>
<sequence length="460" mass="55375">MTEYYILKLKNIDLQERVNRFPPDFKFNFDFAYLILHFVIEKMTNRMTKDKNTTLYNQFNSLSSKILESYCKDYRNHIRYLCENFDCVGNILERKNYTAGNSYSYRLRSYYQYIPIEAYEITNLSLLQKLKKQYGSNIQESVRKNYRVFIDYFNPKRLTVQLNDALNFNADLLEQKGEYANYLSNAFKILKIQNGQYYMTHNPETDGRFHSNITGFPKAFRKFLRYDSKKLAEVDICASVPTFLFYLLNHYQNLNSNLSKIIKSTKSYYLHYMFSKDAVSIDNKEIQDFGVKILNGSLYDEFKDDLNSFNCLTETYHEREFINYHFPEDENEKFREPKYYSRKTAKEQLLKMWNAKNNCFKWEQKAFKEKYPTILKFMQLFKSKNHCFFSYLVLQMESYFMLNIVARKLNSKYKRKIPFFTLHDCIITTVENIDVVKEFVLQTLTQELGFIPVVVVERYE</sequence>